<dbReference type="GeneID" id="31007956"/>
<evidence type="ECO:0000313" key="14">
    <source>
        <dbReference type="Proteomes" id="UP000214365"/>
    </source>
</evidence>
<dbReference type="EMBL" id="LFMY01000014">
    <property type="protein sequence ID" value="OKL56472.1"/>
    <property type="molecule type" value="Genomic_DNA"/>
</dbReference>
<feature type="domain" description="Protein kinase" evidence="11">
    <location>
        <begin position="161"/>
        <end position="423"/>
    </location>
</feature>
<dbReference type="PANTHER" id="PTHR24343">
    <property type="entry name" value="SERINE/THREONINE KINASE"/>
    <property type="match status" value="1"/>
</dbReference>
<dbReference type="InterPro" id="IPR011009">
    <property type="entry name" value="Kinase-like_dom_sf"/>
</dbReference>
<dbReference type="SUPFAM" id="SSF81665">
    <property type="entry name" value="Calcium ATPase, transmembrane domain M"/>
    <property type="match status" value="1"/>
</dbReference>
<evidence type="ECO:0000256" key="4">
    <source>
        <dbReference type="ARBA" id="ARBA00022741"/>
    </source>
</evidence>
<dbReference type="InterPro" id="IPR006068">
    <property type="entry name" value="ATPase_P-typ_cation-transptr_C"/>
</dbReference>
<keyword evidence="6" id="KW-0067">ATP-binding</keyword>
<feature type="transmembrane region" description="Helical" evidence="10">
    <location>
        <begin position="582"/>
        <end position="602"/>
    </location>
</feature>
<dbReference type="Pfam" id="PF00069">
    <property type="entry name" value="Pkinase"/>
    <property type="match status" value="1"/>
</dbReference>
<evidence type="ECO:0000313" key="13">
    <source>
        <dbReference type="EMBL" id="OKL56472.1"/>
    </source>
</evidence>
<keyword evidence="3" id="KW-0808">Transferase</keyword>
<dbReference type="OrthoDB" id="6513151at2759"/>
<accession>A0A225A7I1</accession>
<dbReference type="InterPro" id="IPR023298">
    <property type="entry name" value="ATPase_P-typ_TM_dom_sf"/>
</dbReference>
<reference evidence="13 14" key="1">
    <citation type="submission" date="2015-06" db="EMBL/GenBank/DDBJ databases">
        <title>Talaromyces atroroseus IBT 11181 draft genome.</title>
        <authorList>
            <person name="Rasmussen K.B."/>
            <person name="Rasmussen S."/>
            <person name="Petersen B."/>
            <person name="Sicheritz-Ponten T."/>
            <person name="Mortensen U.H."/>
            <person name="Thrane U."/>
        </authorList>
    </citation>
    <scope>NUCLEOTIDE SEQUENCE [LARGE SCALE GENOMIC DNA]</scope>
    <source>
        <strain evidence="13 14">IBT 11181</strain>
    </source>
</reference>
<evidence type="ECO:0000256" key="5">
    <source>
        <dbReference type="ARBA" id="ARBA00022777"/>
    </source>
</evidence>
<dbReference type="PANTHER" id="PTHR24343:SF558">
    <property type="entry name" value="PROTEIN KINASE DOMAIN-CONTAINING PROTEIN"/>
    <property type="match status" value="1"/>
</dbReference>
<feature type="transmembrane region" description="Helical" evidence="10">
    <location>
        <begin position="505"/>
        <end position="524"/>
    </location>
</feature>
<dbReference type="GO" id="GO:0004674">
    <property type="term" value="F:protein serine/threonine kinase activity"/>
    <property type="evidence" value="ECO:0007669"/>
    <property type="project" value="UniProtKB-KW"/>
</dbReference>
<dbReference type="EC" id="2.7.11.1" evidence="1"/>
<keyword evidence="10" id="KW-0812">Transmembrane</keyword>
<dbReference type="STRING" id="1441469.A0A225A7I1"/>
<gene>
    <name evidence="13" type="ORF">UA08_08200</name>
</gene>
<dbReference type="Gene3D" id="1.10.510.10">
    <property type="entry name" value="Transferase(Phosphotransferase) domain 1"/>
    <property type="match status" value="1"/>
</dbReference>
<keyword evidence="4" id="KW-0547">Nucleotide-binding</keyword>
<feature type="transmembrane region" description="Helical" evidence="10">
    <location>
        <begin position="545"/>
        <end position="562"/>
    </location>
</feature>
<keyword evidence="10" id="KW-1133">Transmembrane helix</keyword>
<evidence type="ECO:0000256" key="8">
    <source>
        <dbReference type="ARBA" id="ARBA00048679"/>
    </source>
</evidence>
<evidence type="ECO:0000256" key="2">
    <source>
        <dbReference type="ARBA" id="ARBA00022527"/>
    </source>
</evidence>
<evidence type="ECO:0000256" key="10">
    <source>
        <dbReference type="SAM" id="Phobius"/>
    </source>
</evidence>
<dbReference type="GO" id="GO:0005829">
    <property type="term" value="C:cytosol"/>
    <property type="evidence" value="ECO:0007669"/>
    <property type="project" value="TreeGrafter"/>
</dbReference>
<evidence type="ECO:0000259" key="12">
    <source>
        <dbReference type="Pfam" id="PF00689"/>
    </source>
</evidence>
<evidence type="ECO:0000256" key="6">
    <source>
        <dbReference type="ARBA" id="ARBA00022840"/>
    </source>
</evidence>
<dbReference type="SUPFAM" id="SSF56112">
    <property type="entry name" value="Protein kinase-like (PK-like)"/>
    <property type="match status" value="1"/>
</dbReference>
<dbReference type="AlphaFoldDB" id="A0A225A7I1"/>
<evidence type="ECO:0000256" key="9">
    <source>
        <dbReference type="SAM" id="MobiDB-lite"/>
    </source>
</evidence>
<name>A0A225A7I1_TALAT</name>
<evidence type="ECO:0000256" key="1">
    <source>
        <dbReference type="ARBA" id="ARBA00012513"/>
    </source>
</evidence>
<protein>
    <recommendedName>
        <fullName evidence="1">non-specific serine/threonine protein kinase</fullName>
        <ecNumber evidence="1">2.7.11.1</ecNumber>
    </recommendedName>
</protein>
<proteinExistence type="predicted"/>
<dbReference type="Gene3D" id="1.20.1110.10">
    <property type="entry name" value="Calcium-transporting ATPase, transmembrane domain"/>
    <property type="match status" value="1"/>
</dbReference>
<comment type="catalytic activity">
    <reaction evidence="7">
        <text>L-threonyl-[protein] + ATP = O-phospho-L-threonyl-[protein] + ADP + H(+)</text>
        <dbReference type="Rhea" id="RHEA:46608"/>
        <dbReference type="Rhea" id="RHEA-COMP:11060"/>
        <dbReference type="Rhea" id="RHEA-COMP:11605"/>
        <dbReference type="ChEBI" id="CHEBI:15378"/>
        <dbReference type="ChEBI" id="CHEBI:30013"/>
        <dbReference type="ChEBI" id="CHEBI:30616"/>
        <dbReference type="ChEBI" id="CHEBI:61977"/>
        <dbReference type="ChEBI" id="CHEBI:456216"/>
        <dbReference type="EC" id="2.7.11.1"/>
    </reaction>
</comment>
<dbReference type="GO" id="GO:0030003">
    <property type="term" value="P:intracellular monoatomic cation homeostasis"/>
    <property type="evidence" value="ECO:0007669"/>
    <property type="project" value="TreeGrafter"/>
</dbReference>
<comment type="caution">
    <text evidence="13">The sequence shown here is derived from an EMBL/GenBank/DDBJ whole genome shotgun (WGS) entry which is preliminary data.</text>
</comment>
<organism evidence="13 14">
    <name type="scientific">Talaromyces atroroseus</name>
    <dbReference type="NCBI Taxonomy" id="1441469"/>
    <lineage>
        <taxon>Eukaryota</taxon>
        <taxon>Fungi</taxon>
        <taxon>Dikarya</taxon>
        <taxon>Ascomycota</taxon>
        <taxon>Pezizomycotina</taxon>
        <taxon>Eurotiomycetes</taxon>
        <taxon>Eurotiomycetidae</taxon>
        <taxon>Eurotiales</taxon>
        <taxon>Trichocomaceae</taxon>
        <taxon>Talaromyces</taxon>
        <taxon>Talaromyces sect. Trachyspermi</taxon>
    </lineage>
</organism>
<comment type="catalytic activity">
    <reaction evidence="8">
        <text>L-seryl-[protein] + ATP = O-phospho-L-seryl-[protein] + ADP + H(+)</text>
        <dbReference type="Rhea" id="RHEA:17989"/>
        <dbReference type="Rhea" id="RHEA-COMP:9863"/>
        <dbReference type="Rhea" id="RHEA-COMP:11604"/>
        <dbReference type="ChEBI" id="CHEBI:15378"/>
        <dbReference type="ChEBI" id="CHEBI:29999"/>
        <dbReference type="ChEBI" id="CHEBI:30616"/>
        <dbReference type="ChEBI" id="CHEBI:83421"/>
        <dbReference type="ChEBI" id="CHEBI:456216"/>
        <dbReference type="EC" id="2.7.11.1"/>
    </reaction>
</comment>
<evidence type="ECO:0000256" key="7">
    <source>
        <dbReference type="ARBA" id="ARBA00047899"/>
    </source>
</evidence>
<keyword evidence="2" id="KW-0723">Serine/threonine-protein kinase</keyword>
<feature type="region of interest" description="Disordered" evidence="9">
    <location>
        <begin position="1"/>
        <end position="24"/>
    </location>
</feature>
<keyword evidence="10" id="KW-0472">Membrane</keyword>
<keyword evidence="5" id="KW-0418">Kinase</keyword>
<feature type="domain" description="Cation-transporting P-type ATPase C-terminal" evidence="12">
    <location>
        <begin position="492"/>
        <end position="591"/>
    </location>
</feature>
<evidence type="ECO:0000259" key="11">
    <source>
        <dbReference type="Pfam" id="PF00069"/>
    </source>
</evidence>
<dbReference type="RefSeq" id="XP_020116593.1">
    <property type="nucleotide sequence ID" value="XM_020263097.1"/>
</dbReference>
<dbReference type="Proteomes" id="UP000214365">
    <property type="component" value="Unassembled WGS sequence"/>
</dbReference>
<evidence type="ECO:0000256" key="3">
    <source>
        <dbReference type="ARBA" id="ARBA00022679"/>
    </source>
</evidence>
<keyword evidence="14" id="KW-1185">Reference proteome</keyword>
<sequence length="614" mass="70275">MPPLTSYNERYSADYQINSEGDEQSLLSRDRPQMESPLPIHDESVERCTQVKDTCQKHHLPSWSCQGYQSGRRRKSSSHSLGYGMGHDPDMNLPFETVLSSFCAWLNKIKMKSHGKYNQQLLSTKYDYQQDILDNPSSHIRLCLVRAKSTPSSQEHGKLENPGQYFAVKLFVRPRQNMSLKMYLRRVTGEFCIAHTLQHPNIVRVVELLSTDHGDLCEVMEFCDAGSLLNVLEQVTKLEPAEADCFLKQLLHGVQYMHSVGVSHRNLKPENILLTRQGTLKITDFCYAECFQMPWASSLLPPNKNERRDAGFGVNTQHQNLTGTIPFMAPEQFARTTFDPAAGDMWAVGIIYFAMRSGRLPWKSATCDDLLYRSYMRDLESGRCNKYMELVSGDLRRSVIYSILQPTPRRRLTATQALDSDWIRGIKLKSSTFSRPPQGPPDQHQGLHSKLPVYRRHGDRLRPRHVFPLLLQTRGIPFHALILAFEKYSDGFYGYSEAELTCFNTAAQSVYFITLVFLQWGNILSVRNKRLSILQADPIRKQRRNPWLLAGAVVSLAIAVFVTEEPGLQSIFETASAPIEFWFYPIPLALGIDCQGFGRGVLWRDYFHEKIHQE</sequence>
<dbReference type="Pfam" id="PF00689">
    <property type="entry name" value="Cation_ATPase_C"/>
    <property type="match status" value="1"/>
</dbReference>
<feature type="compositionally biased region" description="Polar residues" evidence="9">
    <location>
        <begin position="1"/>
        <end position="19"/>
    </location>
</feature>
<dbReference type="InterPro" id="IPR000719">
    <property type="entry name" value="Prot_kinase_dom"/>
</dbReference>
<dbReference type="GO" id="GO:0005524">
    <property type="term" value="F:ATP binding"/>
    <property type="evidence" value="ECO:0007669"/>
    <property type="project" value="UniProtKB-KW"/>
</dbReference>